<dbReference type="EMBL" id="JTHE03000079">
    <property type="protein sequence ID" value="MCM1983872.1"/>
    <property type="molecule type" value="Genomic_DNA"/>
</dbReference>
<feature type="domain" description="PBP" evidence="4">
    <location>
        <begin position="71"/>
        <end position="245"/>
    </location>
</feature>
<evidence type="ECO:0000313" key="6">
    <source>
        <dbReference type="Proteomes" id="UP000031561"/>
    </source>
</evidence>
<name>A0ABD4T5Q9_9CYAN</name>
<protein>
    <submittedName>
        <fullName evidence="5">Substrate-binding domain-containing protein</fullName>
    </submittedName>
</protein>
<feature type="compositionally biased region" description="Basic and acidic residues" evidence="2">
    <location>
        <begin position="278"/>
        <end position="287"/>
    </location>
</feature>
<dbReference type="RefSeq" id="WP_250833356.1">
    <property type="nucleotide sequence ID" value="NZ_JTHE03000079.1"/>
</dbReference>
<proteinExistence type="predicted"/>
<dbReference type="InterPro" id="IPR024370">
    <property type="entry name" value="PBP_domain"/>
</dbReference>
<organism evidence="5 6">
    <name type="scientific">Lyngbya confervoides BDU141951</name>
    <dbReference type="NCBI Taxonomy" id="1574623"/>
    <lineage>
        <taxon>Bacteria</taxon>
        <taxon>Bacillati</taxon>
        <taxon>Cyanobacteriota</taxon>
        <taxon>Cyanophyceae</taxon>
        <taxon>Oscillatoriophycideae</taxon>
        <taxon>Oscillatoriales</taxon>
        <taxon>Microcoleaceae</taxon>
        <taxon>Lyngbya</taxon>
    </lineage>
</organism>
<reference evidence="5 6" key="1">
    <citation type="journal article" date="2015" name="Genome Announc.">
        <title>Draft Genome Sequence of Filamentous Marine Cyanobacterium Lyngbya confervoides Strain BDU141951.</title>
        <authorList>
            <person name="Chandrababunaidu M.M."/>
            <person name="Sen D."/>
            <person name="Tripathy S."/>
        </authorList>
    </citation>
    <scope>NUCLEOTIDE SEQUENCE [LARGE SCALE GENOMIC DNA]</scope>
    <source>
        <strain evidence="5 6">BDU141951</strain>
    </source>
</reference>
<evidence type="ECO:0000313" key="5">
    <source>
        <dbReference type="EMBL" id="MCM1983872.1"/>
    </source>
</evidence>
<accession>A0ABD4T5Q9</accession>
<feature type="region of interest" description="Disordered" evidence="2">
    <location>
        <begin position="359"/>
        <end position="506"/>
    </location>
</feature>
<keyword evidence="6" id="KW-1185">Reference proteome</keyword>
<sequence>MSNPIRLFPNALVPLAQLDVTEPEAAQNGIALSDNTRVGPYSVLLKDAFERARPGQVLDLTQGEGSLGERFDLVALTRPLSLAEQRQGLQQIPVTREKIAIIVGPDNPFQGSLSLAQVAKIFKGEIQNWQQVGGPDRAIQLIHRPESNSARQALDRYSTLLPVTATDTVIPEDRTSVLIEALGEGGIGYAPASEVQDQVDARVVRIDGVSVDNPLYPFSQPLNYVYANAQNPQVQDFLTFLSSAEAQDALEFAQRQPADPTRLPLAPQLDQLQAPSEGKAEVPRSEEVNTNLSAPPTSAPPASAPPARSPLLYEVLPLFILALGLGMIGWLAAMRVKLEAKRRRSPRPAPNYAARLQAQGLRTTPSKSAPTQTATVPTSTATASKQPSTQDRSMDTVIQAGEPPQRSEPAPKSVHPGHQPDIDAVDEDATVLQGFFEPPDPSGPETVLQSADWDPFIGQDGDQSWVGAPEPETDSASRSGPGNHSSSAPQSPGWKEMVDPWEDLKS</sequence>
<comment type="caution">
    <text evidence="5">The sequence shown here is derived from an EMBL/GenBank/DDBJ whole genome shotgun (WGS) entry which is preliminary data.</text>
</comment>
<feature type="region of interest" description="Disordered" evidence="2">
    <location>
        <begin position="272"/>
        <end position="306"/>
    </location>
</feature>
<dbReference type="PANTHER" id="PTHR30570:SF1">
    <property type="entry name" value="PHOSPHATE-BINDING PROTEIN PSTS"/>
    <property type="match status" value="1"/>
</dbReference>
<dbReference type="SUPFAM" id="SSF53850">
    <property type="entry name" value="Periplasmic binding protein-like II"/>
    <property type="match status" value="1"/>
</dbReference>
<dbReference type="Proteomes" id="UP000031561">
    <property type="component" value="Unassembled WGS sequence"/>
</dbReference>
<feature type="compositionally biased region" description="Pro residues" evidence="2">
    <location>
        <begin position="297"/>
        <end position="306"/>
    </location>
</feature>
<dbReference type="PANTHER" id="PTHR30570">
    <property type="entry name" value="PERIPLASMIC PHOSPHATE BINDING COMPONENT OF PHOSPHATE ABC TRANSPORTER"/>
    <property type="match status" value="1"/>
</dbReference>
<keyword evidence="3" id="KW-0472">Membrane</keyword>
<evidence type="ECO:0000256" key="1">
    <source>
        <dbReference type="ARBA" id="ARBA00022729"/>
    </source>
</evidence>
<feature type="compositionally biased region" description="Basic and acidic residues" evidence="2">
    <location>
        <begin position="496"/>
        <end position="506"/>
    </location>
</feature>
<keyword evidence="3" id="KW-1133">Transmembrane helix</keyword>
<dbReference type="InterPro" id="IPR050811">
    <property type="entry name" value="Phosphate_ABC_transporter"/>
</dbReference>
<feature type="transmembrane region" description="Helical" evidence="3">
    <location>
        <begin position="311"/>
        <end position="333"/>
    </location>
</feature>
<evidence type="ECO:0000259" key="4">
    <source>
        <dbReference type="Pfam" id="PF12849"/>
    </source>
</evidence>
<gene>
    <name evidence="5" type="ORF">QQ91_0013705</name>
</gene>
<keyword evidence="1" id="KW-0732">Signal</keyword>
<feature type="compositionally biased region" description="Low complexity" evidence="2">
    <location>
        <begin position="368"/>
        <end position="384"/>
    </location>
</feature>
<dbReference type="Pfam" id="PF12849">
    <property type="entry name" value="PBP_like_2"/>
    <property type="match status" value="1"/>
</dbReference>
<evidence type="ECO:0000256" key="3">
    <source>
        <dbReference type="SAM" id="Phobius"/>
    </source>
</evidence>
<evidence type="ECO:0000256" key="2">
    <source>
        <dbReference type="SAM" id="MobiDB-lite"/>
    </source>
</evidence>
<dbReference type="AlphaFoldDB" id="A0ABD4T5Q9"/>
<feature type="compositionally biased region" description="Polar residues" evidence="2">
    <location>
        <begin position="474"/>
        <end position="490"/>
    </location>
</feature>
<keyword evidence="3" id="KW-0812">Transmembrane</keyword>
<dbReference type="Gene3D" id="3.40.190.10">
    <property type="entry name" value="Periplasmic binding protein-like II"/>
    <property type="match status" value="2"/>
</dbReference>